<protein>
    <recommendedName>
        <fullName evidence="15">Cytochrome P450</fullName>
    </recommendedName>
</protein>
<keyword evidence="12" id="KW-0472">Membrane</keyword>
<comment type="similarity">
    <text evidence="4">Belongs to the cytochrome P450 family.</text>
</comment>
<keyword evidence="11" id="KW-0503">Monooxygenase</keyword>
<keyword evidence="9" id="KW-0560">Oxidoreductase</keyword>
<evidence type="ECO:0000256" key="9">
    <source>
        <dbReference type="ARBA" id="ARBA00023002"/>
    </source>
</evidence>
<dbReference type="GO" id="GO:0016020">
    <property type="term" value="C:membrane"/>
    <property type="evidence" value="ECO:0007669"/>
    <property type="project" value="UniProtKB-SubCell"/>
</dbReference>
<gene>
    <name evidence="13" type="ORF">NLI96_g1811</name>
</gene>
<evidence type="ECO:0000313" key="13">
    <source>
        <dbReference type="EMBL" id="KAJ3489884.1"/>
    </source>
</evidence>
<dbReference type="SUPFAM" id="SSF48264">
    <property type="entry name" value="Cytochrome P450"/>
    <property type="match status" value="1"/>
</dbReference>
<dbReference type="InterPro" id="IPR050364">
    <property type="entry name" value="Cytochrome_P450_fung"/>
</dbReference>
<proteinExistence type="inferred from homology"/>
<dbReference type="Gene3D" id="1.10.630.10">
    <property type="entry name" value="Cytochrome P450"/>
    <property type="match status" value="1"/>
</dbReference>
<dbReference type="PANTHER" id="PTHR46300">
    <property type="entry name" value="P450, PUTATIVE (EUROFUNG)-RELATED-RELATED"/>
    <property type="match status" value="1"/>
</dbReference>
<dbReference type="GO" id="GO:0016705">
    <property type="term" value="F:oxidoreductase activity, acting on paired donors, with incorporation or reduction of molecular oxygen"/>
    <property type="evidence" value="ECO:0007669"/>
    <property type="project" value="InterPro"/>
</dbReference>
<comment type="caution">
    <text evidence="13">The sequence shown here is derived from an EMBL/GenBank/DDBJ whole genome shotgun (WGS) entry which is preliminary data.</text>
</comment>
<dbReference type="GO" id="GO:0005506">
    <property type="term" value="F:iron ion binding"/>
    <property type="evidence" value="ECO:0007669"/>
    <property type="project" value="InterPro"/>
</dbReference>
<comment type="pathway">
    <text evidence="3">Secondary metabolite biosynthesis.</text>
</comment>
<dbReference type="Proteomes" id="UP001212997">
    <property type="component" value="Unassembled WGS sequence"/>
</dbReference>
<keyword evidence="5" id="KW-0349">Heme</keyword>
<evidence type="ECO:0000256" key="8">
    <source>
        <dbReference type="ARBA" id="ARBA00022989"/>
    </source>
</evidence>
<dbReference type="InterPro" id="IPR036396">
    <property type="entry name" value="Cyt_P450_sf"/>
</dbReference>
<evidence type="ECO:0000256" key="3">
    <source>
        <dbReference type="ARBA" id="ARBA00005179"/>
    </source>
</evidence>
<sequence>MAQAIWIGWGDMVAFLNTGDSFNKSRKLLQDPFTQSECTMFQDMQLGLTHILLKSLLNDPKEFDTHLQRYSMAVIIEIAYGHRIVSDDDKHLELTEAVVHFLTVGGDWGTTPVDLLPVLRYLPAWFPGAWFIQYAKGMRYPYYFNPAVLNSHLDANAVATALTDYPFEEVLRKLASGTARRCFTTIGIEALKNDNQDTDEDMLRLRNAAGAMYSAGSDTTWATLKTFVLLMVLNPDKQRKAQNELDTVLGGARLPNFSDRDSLPYLECVLWETMRWHPVVPLGLPHRLSEDDIYRGYHIPKNSTVIANARCITMDESVYQNPSAFSPERFLPYPEGRDEPRTNAIFGYGRR</sequence>
<comment type="subcellular location">
    <subcellularLocation>
        <location evidence="2">Membrane</location>
        <topology evidence="2">Single-pass membrane protein</topology>
    </subcellularLocation>
</comment>
<dbReference type="PANTHER" id="PTHR46300:SF7">
    <property type="entry name" value="P450, PUTATIVE (EUROFUNG)-RELATED"/>
    <property type="match status" value="1"/>
</dbReference>
<name>A0AAD5VC70_9APHY</name>
<dbReference type="PRINTS" id="PR00463">
    <property type="entry name" value="EP450I"/>
</dbReference>
<dbReference type="Pfam" id="PF00067">
    <property type="entry name" value="p450"/>
    <property type="match status" value="1"/>
</dbReference>
<keyword evidence="6" id="KW-0812">Transmembrane</keyword>
<evidence type="ECO:0000256" key="2">
    <source>
        <dbReference type="ARBA" id="ARBA00004167"/>
    </source>
</evidence>
<keyword evidence="14" id="KW-1185">Reference proteome</keyword>
<dbReference type="GO" id="GO:0020037">
    <property type="term" value="F:heme binding"/>
    <property type="evidence" value="ECO:0007669"/>
    <property type="project" value="InterPro"/>
</dbReference>
<dbReference type="InterPro" id="IPR002401">
    <property type="entry name" value="Cyt_P450_E_grp-I"/>
</dbReference>
<evidence type="ECO:0000256" key="4">
    <source>
        <dbReference type="ARBA" id="ARBA00010617"/>
    </source>
</evidence>
<evidence type="ECO:0000313" key="14">
    <source>
        <dbReference type="Proteomes" id="UP001212997"/>
    </source>
</evidence>
<reference evidence="13" key="1">
    <citation type="submission" date="2022-07" db="EMBL/GenBank/DDBJ databases">
        <title>Genome Sequence of Physisporinus lineatus.</title>
        <authorList>
            <person name="Buettner E."/>
        </authorList>
    </citation>
    <scope>NUCLEOTIDE SEQUENCE</scope>
    <source>
        <strain evidence="13">VT162</strain>
    </source>
</reference>
<evidence type="ECO:0000256" key="5">
    <source>
        <dbReference type="ARBA" id="ARBA00022617"/>
    </source>
</evidence>
<dbReference type="GO" id="GO:0004497">
    <property type="term" value="F:monooxygenase activity"/>
    <property type="evidence" value="ECO:0007669"/>
    <property type="project" value="UniProtKB-KW"/>
</dbReference>
<accession>A0AAD5VC70</accession>
<keyword evidence="10" id="KW-0408">Iron</keyword>
<evidence type="ECO:0008006" key="15">
    <source>
        <dbReference type="Google" id="ProtNLM"/>
    </source>
</evidence>
<evidence type="ECO:0000256" key="11">
    <source>
        <dbReference type="ARBA" id="ARBA00023033"/>
    </source>
</evidence>
<keyword evidence="7" id="KW-0479">Metal-binding</keyword>
<evidence type="ECO:0000256" key="7">
    <source>
        <dbReference type="ARBA" id="ARBA00022723"/>
    </source>
</evidence>
<keyword evidence="8" id="KW-1133">Transmembrane helix</keyword>
<dbReference type="AlphaFoldDB" id="A0AAD5VC70"/>
<dbReference type="InterPro" id="IPR001128">
    <property type="entry name" value="Cyt_P450"/>
</dbReference>
<evidence type="ECO:0000256" key="1">
    <source>
        <dbReference type="ARBA" id="ARBA00001971"/>
    </source>
</evidence>
<organism evidence="13 14">
    <name type="scientific">Meripilus lineatus</name>
    <dbReference type="NCBI Taxonomy" id="2056292"/>
    <lineage>
        <taxon>Eukaryota</taxon>
        <taxon>Fungi</taxon>
        <taxon>Dikarya</taxon>
        <taxon>Basidiomycota</taxon>
        <taxon>Agaricomycotina</taxon>
        <taxon>Agaricomycetes</taxon>
        <taxon>Polyporales</taxon>
        <taxon>Meripilaceae</taxon>
        <taxon>Meripilus</taxon>
    </lineage>
</organism>
<evidence type="ECO:0000256" key="10">
    <source>
        <dbReference type="ARBA" id="ARBA00023004"/>
    </source>
</evidence>
<dbReference type="EMBL" id="JANAWD010000037">
    <property type="protein sequence ID" value="KAJ3489884.1"/>
    <property type="molecule type" value="Genomic_DNA"/>
</dbReference>
<evidence type="ECO:0000256" key="12">
    <source>
        <dbReference type="ARBA" id="ARBA00023136"/>
    </source>
</evidence>
<evidence type="ECO:0000256" key="6">
    <source>
        <dbReference type="ARBA" id="ARBA00022692"/>
    </source>
</evidence>
<comment type="cofactor">
    <cofactor evidence="1">
        <name>heme</name>
        <dbReference type="ChEBI" id="CHEBI:30413"/>
    </cofactor>
</comment>